<organism evidence="7">
    <name type="scientific">marine sediment metagenome</name>
    <dbReference type="NCBI Taxonomy" id="412755"/>
    <lineage>
        <taxon>unclassified sequences</taxon>
        <taxon>metagenomes</taxon>
        <taxon>ecological metagenomes</taxon>
    </lineage>
</organism>
<sequence length="268" mass="29255">MDNKFDLRDWWINFNKKNTYVLALVIFIVTTAAYLVLQQNAFEEGVLTRLLTSNFRTWLPVILLAIGQTIVMLGGGLDLSSGSMVILGNVIMAISITSNEEPWFNLIIVLGVVALGLIAGFLNGFLTAYMGLQPMITTFATSFVYSGLALLILPNPWGNIPREYTKMYRNTTWFGVPLALFIIAAILVIWAVIRNRKYGRFLFAVGGKADAAYYTGVRVTRVRISTYVISGFFSSLAAISYTLLTGSSSAVSGAEMTLTAITAAILGG</sequence>
<protein>
    <recommendedName>
        <fullName evidence="8">ABC transporter permease</fullName>
    </recommendedName>
</protein>
<feature type="transmembrane region" description="Helical" evidence="6">
    <location>
        <begin position="57"/>
        <end position="74"/>
    </location>
</feature>
<evidence type="ECO:0000313" key="7">
    <source>
        <dbReference type="EMBL" id="GAH47277.1"/>
    </source>
</evidence>
<evidence type="ECO:0000256" key="2">
    <source>
        <dbReference type="ARBA" id="ARBA00022475"/>
    </source>
</evidence>
<dbReference type="Pfam" id="PF02653">
    <property type="entry name" value="BPD_transp_2"/>
    <property type="match status" value="1"/>
</dbReference>
<feature type="non-terminal residue" evidence="7">
    <location>
        <position position="268"/>
    </location>
</feature>
<keyword evidence="2" id="KW-1003">Cell membrane</keyword>
<dbReference type="GO" id="GO:0022857">
    <property type="term" value="F:transmembrane transporter activity"/>
    <property type="evidence" value="ECO:0007669"/>
    <property type="project" value="InterPro"/>
</dbReference>
<comment type="subcellular location">
    <subcellularLocation>
        <location evidence="1">Cell membrane</location>
        <topology evidence="1">Multi-pass membrane protein</topology>
    </subcellularLocation>
</comment>
<feature type="transmembrane region" description="Helical" evidence="6">
    <location>
        <begin position="20"/>
        <end position="37"/>
    </location>
</feature>
<proteinExistence type="predicted"/>
<accession>X1FQK8</accession>
<feature type="transmembrane region" description="Helical" evidence="6">
    <location>
        <begin position="224"/>
        <end position="244"/>
    </location>
</feature>
<dbReference type="InterPro" id="IPR001851">
    <property type="entry name" value="ABC_transp_permease"/>
</dbReference>
<keyword evidence="4 6" id="KW-1133">Transmembrane helix</keyword>
<keyword evidence="5 6" id="KW-0472">Membrane</keyword>
<gene>
    <name evidence="7" type="ORF">S03H2_12683</name>
</gene>
<feature type="transmembrane region" description="Helical" evidence="6">
    <location>
        <begin position="103"/>
        <end position="122"/>
    </location>
</feature>
<dbReference type="AlphaFoldDB" id="X1FQK8"/>
<comment type="caution">
    <text evidence="7">The sequence shown here is derived from an EMBL/GenBank/DDBJ whole genome shotgun (WGS) entry which is preliminary data.</text>
</comment>
<keyword evidence="3 6" id="KW-0812">Transmembrane</keyword>
<evidence type="ECO:0000256" key="5">
    <source>
        <dbReference type="ARBA" id="ARBA00023136"/>
    </source>
</evidence>
<dbReference type="EMBL" id="BARU01006445">
    <property type="protein sequence ID" value="GAH47277.1"/>
    <property type="molecule type" value="Genomic_DNA"/>
</dbReference>
<evidence type="ECO:0000256" key="6">
    <source>
        <dbReference type="SAM" id="Phobius"/>
    </source>
</evidence>
<dbReference type="GO" id="GO:0005886">
    <property type="term" value="C:plasma membrane"/>
    <property type="evidence" value="ECO:0007669"/>
    <property type="project" value="UniProtKB-SubCell"/>
</dbReference>
<feature type="transmembrane region" description="Helical" evidence="6">
    <location>
        <begin position="134"/>
        <end position="153"/>
    </location>
</feature>
<evidence type="ECO:0008006" key="8">
    <source>
        <dbReference type="Google" id="ProtNLM"/>
    </source>
</evidence>
<evidence type="ECO:0000256" key="3">
    <source>
        <dbReference type="ARBA" id="ARBA00022692"/>
    </source>
</evidence>
<feature type="transmembrane region" description="Helical" evidence="6">
    <location>
        <begin position="173"/>
        <end position="193"/>
    </location>
</feature>
<dbReference type="CDD" id="cd06579">
    <property type="entry name" value="TM_PBP1_transp_AraH_like"/>
    <property type="match status" value="1"/>
</dbReference>
<evidence type="ECO:0000256" key="1">
    <source>
        <dbReference type="ARBA" id="ARBA00004651"/>
    </source>
</evidence>
<dbReference type="PANTHER" id="PTHR32196">
    <property type="entry name" value="ABC TRANSPORTER PERMEASE PROTEIN YPHD-RELATED-RELATED"/>
    <property type="match status" value="1"/>
</dbReference>
<reference evidence="7" key="1">
    <citation type="journal article" date="2014" name="Front. Microbiol.">
        <title>High frequency of phylogenetically diverse reductive dehalogenase-homologous genes in deep subseafloor sedimentary metagenomes.</title>
        <authorList>
            <person name="Kawai M."/>
            <person name="Futagami T."/>
            <person name="Toyoda A."/>
            <person name="Takaki Y."/>
            <person name="Nishi S."/>
            <person name="Hori S."/>
            <person name="Arai W."/>
            <person name="Tsubouchi T."/>
            <person name="Morono Y."/>
            <person name="Uchiyama I."/>
            <person name="Ito T."/>
            <person name="Fujiyama A."/>
            <person name="Inagaki F."/>
            <person name="Takami H."/>
        </authorList>
    </citation>
    <scope>NUCLEOTIDE SEQUENCE</scope>
    <source>
        <strain evidence="7">Expedition CK06-06</strain>
    </source>
</reference>
<evidence type="ECO:0000256" key="4">
    <source>
        <dbReference type="ARBA" id="ARBA00022989"/>
    </source>
</evidence>
<name>X1FQK8_9ZZZZ</name>